<keyword evidence="1" id="KW-0812">Transmembrane</keyword>
<evidence type="ECO:0000313" key="5">
    <source>
        <dbReference type="Proteomes" id="UP000269793"/>
    </source>
</evidence>
<evidence type="ECO:0000256" key="2">
    <source>
        <dbReference type="SAM" id="SignalP"/>
    </source>
</evidence>
<keyword evidence="5" id="KW-1185">Reference proteome</keyword>
<keyword evidence="1" id="KW-0472">Membrane</keyword>
<protein>
    <recommendedName>
        <fullName evidence="3">Ribophorin II C-terminal domain-containing protein</fullName>
    </recommendedName>
</protein>
<dbReference type="Proteomes" id="UP000269793">
    <property type="component" value="Chromosome III"/>
</dbReference>
<evidence type="ECO:0000259" key="3">
    <source>
        <dbReference type="Pfam" id="PF25147"/>
    </source>
</evidence>
<organism evidence="4 5">
    <name type="scientific">Malassezia restricta (strain ATCC 96810 / NBRC 103918 / CBS 7877)</name>
    <name type="common">Seborrheic dermatitis infection agent</name>
    <dbReference type="NCBI Taxonomy" id="425264"/>
    <lineage>
        <taxon>Eukaryota</taxon>
        <taxon>Fungi</taxon>
        <taxon>Dikarya</taxon>
        <taxon>Basidiomycota</taxon>
        <taxon>Ustilaginomycotina</taxon>
        <taxon>Malasseziomycetes</taxon>
        <taxon>Malasseziales</taxon>
        <taxon>Malasseziaceae</taxon>
        <taxon>Malassezia</taxon>
    </lineage>
</organism>
<name>A0A3G2S4A5_MALR7</name>
<feature type="chain" id="PRO_5017996242" description="Ribophorin II C-terminal domain-containing protein" evidence="2">
    <location>
        <begin position="22"/>
        <end position="308"/>
    </location>
</feature>
<dbReference type="VEuPathDB" id="FungiDB:DNF11_1971"/>
<dbReference type="STRING" id="425264.A0A3G2S4A5"/>
<dbReference type="OrthoDB" id="432292at2759"/>
<feature type="domain" description="Ribophorin II C-terminal" evidence="3">
    <location>
        <begin position="213"/>
        <end position="301"/>
    </location>
</feature>
<dbReference type="EMBL" id="CP033150">
    <property type="protein sequence ID" value="AYO42921.1"/>
    <property type="molecule type" value="Genomic_DNA"/>
</dbReference>
<evidence type="ECO:0000256" key="1">
    <source>
        <dbReference type="SAM" id="Phobius"/>
    </source>
</evidence>
<dbReference type="AlphaFoldDB" id="A0A3G2S4A5"/>
<keyword evidence="1" id="KW-1133">Transmembrane helix</keyword>
<sequence length="308" mass="33839">MMLVAHSLWLLCAVMAMSVAALSYDTKDLRLSVTSFDGGSRLKKSFASARDLPAEPETLTMEPDDVIKLAFFASLSSGEKATGESLPHQAWVVMDDEDASRTSIWPLQVRGSSSSASWSLRVDRLSPNLKRKMVEAGPNHPFRLTLILASFAKDPQSTIDPLTLPLLDVQFSQSMLSRFESQKVPSARYEAELADGFHPQPFHQHTFQVEPWQTMPPKAVSLGYALIVLAAPWSILLALWRPLFSKTVTLSRSASTLLACVWITEVLAFLHWVSVPVWVVFPAAGATLVAAMLGGRSALSQSWIRTSA</sequence>
<proteinExistence type="predicted"/>
<dbReference type="Pfam" id="PF25147">
    <property type="entry name" value="Ribophorin_II_C"/>
    <property type="match status" value="1"/>
</dbReference>
<feature type="transmembrane region" description="Helical" evidence="1">
    <location>
        <begin position="279"/>
        <end position="299"/>
    </location>
</feature>
<keyword evidence="2" id="KW-0732">Signal</keyword>
<gene>
    <name evidence="4" type="ORF">DNF11_1971</name>
</gene>
<reference evidence="4 5" key="1">
    <citation type="submission" date="2018-10" db="EMBL/GenBank/DDBJ databases">
        <title>Complete genome sequence of Malassezia restricta CBS 7877.</title>
        <authorList>
            <person name="Morand S.C."/>
            <person name="Bertignac M."/>
            <person name="Iltis A."/>
            <person name="Kolder I."/>
            <person name="Pirovano W."/>
            <person name="Jourdain R."/>
            <person name="Clavaud C."/>
        </authorList>
    </citation>
    <scope>NUCLEOTIDE SEQUENCE [LARGE SCALE GENOMIC DNA]</scope>
    <source>
        <strain evidence="4 5">CBS 7877</strain>
    </source>
</reference>
<feature type="signal peptide" evidence="2">
    <location>
        <begin position="1"/>
        <end position="21"/>
    </location>
</feature>
<accession>A0A3G2S4A5</accession>
<evidence type="ECO:0000313" key="4">
    <source>
        <dbReference type="EMBL" id="AYO42921.1"/>
    </source>
</evidence>
<feature type="transmembrane region" description="Helical" evidence="1">
    <location>
        <begin position="222"/>
        <end position="244"/>
    </location>
</feature>
<dbReference type="InterPro" id="IPR056790">
    <property type="entry name" value="Ribophorin_II_C"/>
</dbReference>